<evidence type="ECO:0000256" key="3">
    <source>
        <dbReference type="SAM" id="MobiDB-lite"/>
    </source>
</evidence>
<evidence type="ECO:0000313" key="5">
    <source>
        <dbReference type="Proteomes" id="UP000046395"/>
    </source>
</evidence>
<dbReference type="InterPro" id="IPR029614">
    <property type="entry name" value="CECR2"/>
</dbReference>
<feature type="region of interest" description="Disordered" evidence="3">
    <location>
        <begin position="197"/>
        <end position="335"/>
    </location>
</feature>
<accession>A0A5S6QX20</accession>
<dbReference type="Pfam" id="PF00439">
    <property type="entry name" value="Bromodomain"/>
    <property type="match status" value="1"/>
</dbReference>
<dbReference type="InterPro" id="IPR036427">
    <property type="entry name" value="Bromodomain-like_sf"/>
</dbReference>
<dbReference type="Gene3D" id="1.20.920.10">
    <property type="entry name" value="Bromodomain-like"/>
    <property type="match status" value="1"/>
</dbReference>
<feature type="compositionally biased region" description="Basic residues" evidence="3">
    <location>
        <begin position="214"/>
        <end position="223"/>
    </location>
</feature>
<feature type="region of interest" description="Disordered" evidence="3">
    <location>
        <begin position="795"/>
        <end position="830"/>
    </location>
</feature>
<organism evidence="5 6">
    <name type="scientific">Trichuris muris</name>
    <name type="common">Mouse whipworm</name>
    <dbReference type="NCBI Taxonomy" id="70415"/>
    <lineage>
        <taxon>Eukaryota</taxon>
        <taxon>Metazoa</taxon>
        <taxon>Ecdysozoa</taxon>
        <taxon>Nematoda</taxon>
        <taxon>Enoplea</taxon>
        <taxon>Dorylaimia</taxon>
        <taxon>Trichinellida</taxon>
        <taxon>Trichuridae</taxon>
        <taxon>Trichuris</taxon>
    </lineage>
</organism>
<dbReference type="Proteomes" id="UP000046395">
    <property type="component" value="Unassembled WGS sequence"/>
</dbReference>
<evidence type="ECO:0000256" key="1">
    <source>
        <dbReference type="ARBA" id="ARBA00023117"/>
    </source>
</evidence>
<feature type="compositionally biased region" description="Low complexity" evidence="3">
    <location>
        <begin position="254"/>
        <end position="269"/>
    </location>
</feature>
<feature type="domain" description="Bromo" evidence="4">
    <location>
        <begin position="622"/>
        <end position="692"/>
    </location>
</feature>
<dbReference type="SUPFAM" id="SSF47370">
    <property type="entry name" value="Bromodomain"/>
    <property type="match status" value="1"/>
</dbReference>
<dbReference type="AlphaFoldDB" id="A0A5S6QX20"/>
<dbReference type="WBParaSite" id="TMUE_3000011639.1">
    <property type="protein sequence ID" value="TMUE_3000011639.1"/>
    <property type="gene ID" value="WBGene00287518"/>
</dbReference>
<dbReference type="GO" id="GO:0007338">
    <property type="term" value="P:single fertilization"/>
    <property type="evidence" value="ECO:0007669"/>
    <property type="project" value="TreeGrafter"/>
</dbReference>
<keyword evidence="5" id="KW-1185">Reference proteome</keyword>
<feature type="compositionally biased region" description="Basic and acidic residues" evidence="3">
    <location>
        <begin position="323"/>
        <end position="335"/>
    </location>
</feature>
<dbReference type="GO" id="GO:0090537">
    <property type="term" value="C:CERF complex"/>
    <property type="evidence" value="ECO:0007669"/>
    <property type="project" value="InterPro"/>
</dbReference>
<dbReference type="GO" id="GO:0006338">
    <property type="term" value="P:chromatin remodeling"/>
    <property type="evidence" value="ECO:0007669"/>
    <property type="project" value="InterPro"/>
</dbReference>
<dbReference type="SMART" id="SM00297">
    <property type="entry name" value="BROMO"/>
    <property type="match status" value="1"/>
</dbReference>
<dbReference type="PANTHER" id="PTHR47092:SF1">
    <property type="entry name" value="CHROMATIN REMODELING REGULATOR CECR2"/>
    <property type="match status" value="1"/>
</dbReference>
<feature type="region of interest" description="Disordered" evidence="3">
    <location>
        <begin position="992"/>
        <end position="1011"/>
    </location>
</feature>
<protein>
    <submittedName>
        <fullName evidence="6">Bromo domain-containing protein</fullName>
    </submittedName>
</protein>
<proteinExistence type="predicted"/>
<name>A0A5S6QX20_TRIMR</name>
<evidence type="ECO:0000256" key="2">
    <source>
        <dbReference type="PROSITE-ProRule" id="PRU00035"/>
    </source>
</evidence>
<dbReference type="InterPro" id="IPR018359">
    <property type="entry name" value="Bromodomain_CS"/>
</dbReference>
<feature type="region of interest" description="Disordered" evidence="3">
    <location>
        <begin position="512"/>
        <end position="537"/>
    </location>
</feature>
<feature type="compositionally biased region" description="Low complexity" evidence="3">
    <location>
        <begin position="1047"/>
        <end position="1061"/>
    </location>
</feature>
<dbReference type="PANTHER" id="PTHR47092">
    <property type="entry name" value="CAT EYE SYNDROME CRITICAL REGION PROTEIN 2"/>
    <property type="match status" value="1"/>
</dbReference>
<dbReference type="InterPro" id="IPR001487">
    <property type="entry name" value="Bromodomain"/>
</dbReference>
<sequence>MAVSSLKDELQGYWELPAIAHFCSLFRVVFKFSEFDIESLEEAFMLDEEGVSTDTRSSLILDTLICLLRGITGRREVSLNNYNRYFYRLLANYWEAVGFGPNPLGPDVTKADYHRLPLYARVKLMYVLCELRLTKSDVEHSLREFSGDSMRVVHLGEDRNGVKYWYFYGTRLYIEDPEIKITIPLRNSDKKKLKKLMVESDNADEQEDTSTRVVRTRRRKRRGRDYDFGLSRKKKKHAKKPSAAKVHSLADQNLPSRSSPLDSSESVEPAVKAEDDLDESSVLQKEQIRNKIEEDEGESPSQKDEPAHSLDSLASAIYAAHDGSSDEERESFKEEQCELKGSGICSPCSSGSQSWSASCDADRVQNSSELKMHDSAGRMGSEGKWFSTDVSDVGTETKGSAPGASATCISDKAADAKPWLDQPYLKPPARRRWRVRCDTLDDWKNLVESLKGSAFAKERRLHDLLTNSFLPEIEKFYEQKKVEKQQRENEIVRRLSERLETRRSLRERPPSTMLHDFFYSGDEEEQENPISEDRRRQLEVEKREQRYRMRALEKEKQEKLKERAREERARRLEMRRLRQGGDFTSLRDGHRFITDKTLNELDIQLELEFMYGQLEKLLYALKENGDAWPFVQPVTEDIAPNYFQLIAKPMDLGTIETKLMNRDYKNKLEFVEDINLMLLNCLEYNGLRNDYTKAAQRLERNFIRLWKRYFPPSQSSDEDIGLNCVASLGALDIKIKEKIREEISLVKQRAGPSSLPECSTNRAQKAPEPKLVGINPRGRMAFRDQVVQSIMRTAPRSVVQQPQQRGIYGRSSASPGRSFRPIAPRVPSEGISMGVGQANPTEMKMQGDQQQTERRSPFLGSCVYLFNATDGNRLARLVGPDGGQPSENATKQAVAWLRHNAHLLPRSFATVTVIVSNQDTPLPLEVQRPSYKIFNVSETVTIAFANTEQQPLTPSRPKTTEASSANIASPNVGASSKSLFVVQPLDSRCQQQSVVPTAPSSSQSVVLPNTGSLQRVSTKPVCSVAPLRSSPEVSGYPSFDQTQATVSNKTSSGSPQSSSTSTSASIAVCDQTIVVLAANQVFVGDSGCYIVSSSPGNVITSQTSTPSTSAIGSSGSNSRGVQIIQVVPQVVVASSSETGLPPSVTYNTISTPDVGEPHLVCITLSRLKLIVYSVLNNAVTLLSKIHIQFFSNFSTPLNF</sequence>
<evidence type="ECO:0000313" key="6">
    <source>
        <dbReference type="WBParaSite" id="TMUE_3000011639.1"/>
    </source>
</evidence>
<dbReference type="PROSITE" id="PS50014">
    <property type="entry name" value="BROMODOMAIN_2"/>
    <property type="match status" value="1"/>
</dbReference>
<dbReference type="PRINTS" id="PR00503">
    <property type="entry name" value="BROMODOMAIN"/>
</dbReference>
<feature type="compositionally biased region" description="Basic residues" evidence="3">
    <location>
        <begin position="231"/>
        <end position="242"/>
    </location>
</feature>
<dbReference type="PROSITE" id="PS00633">
    <property type="entry name" value="BROMODOMAIN_1"/>
    <property type="match status" value="1"/>
</dbReference>
<feature type="region of interest" description="Disordered" evidence="3">
    <location>
        <begin position="835"/>
        <end position="854"/>
    </location>
</feature>
<dbReference type="STRING" id="70415.A0A5S6QX20"/>
<feature type="region of interest" description="Disordered" evidence="3">
    <location>
        <begin position="948"/>
        <end position="970"/>
    </location>
</feature>
<feature type="region of interest" description="Disordered" evidence="3">
    <location>
        <begin position="1027"/>
        <end position="1061"/>
    </location>
</feature>
<evidence type="ECO:0000259" key="4">
    <source>
        <dbReference type="PROSITE" id="PS50014"/>
    </source>
</evidence>
<reference evidence="6" key="1">
    <citation type="submission" date="2019-12" db="UniProtKB">
        <authorList>
            <consortium name="WormBaseParasite"/>
        </authorList>
    </citation>
    <scope>IDENTIFICATION</scope>
</reference>
<keyword evidence="1 2" id="KW-0103">Bromodomain</keyword>
<feature type="region of interest" description="Disordered" evidence="3">
    <location>
        <begin position="751"/>
        <end position="774"/>
    </location>
</feature>